<feature type="non-terminal residue" evidence="2">
    <location>
        <position position="1"/>
    </location>
</feature>
<proteinExistence type="predicted"/>
<name>A0A6J4Q323_9ACTN</name>
<sequence length="55" mass="5780">CCCSNTTALQIRARSARTTRTPSSSARAVMKPSSLSPTASAASRPGRSRVPSRLM</sequence>
<feature type="region of interest" description="Disordered" evidence="1">
    <location>
        <begin position="11"/>
        <end position="55"/>
    </location>
</feature>
<organism evidence="2">
    <name type="scientific">uncultured Rubrobacteraceae bacterium</name>
    <dbReference type="NCBI Taxonomy" id="349277"/>
    <lineage>
        <taxon>Bacteria</taxon>
        <taxon>Bacillati</taxon>
        <taxon>Actinomycetota</taxon>
        <taxon>Rubrobacteria</taxon>
        <taxon>Rubrobacterales</taxon>
        <taxon>Rubrobacteraceae</taxon>
        <taxon>environmental samples</taxon>
    </lineage>
</organism>
<evidence type="ECO:0000313" key="2">
    <source>
        <dbReference type="EMBL" id="CAA9431640.1"/>
    </source>
</evidence>
<feature type="compositionally biased region" description="Low complexity" evidence="1">
    <location>
        <begin position="12"/>
        <end position="45"/>
    </location>
</feature>
<dbReference type="EMBL" id="CADCVB010000116">
    <property type="protein sequence ID" value="CAA9431640.1"/>
    <property type="molecule type" value="Genomic_DNA"/>
</dbReference>
<reference evidence="2" key="1">
    <citation type="submission" date="2020-02" db="EMBL/GenBank/DDBJ databases">
        <authorList>
            <person name="Meier V. D."/>
        </authorList>
    </citation>
    <scope>NUCLEOTIDE SEQUENCE</scope>
    <source>
        <strain evidence="2">AVDCRST_MAG78</strain>
    </source>
</reference>
<accession>A0A6J4Q323</accession>
<feature type="non-terminal residue" evidence="2">
    <location>
        <position position="55"/>
    </location>
</feature>
<evidence type="ECO:0000256" key="1">
    <source>
        <dbReference type="SAM" id="MobiDB-lite"/>
    </source>
</evidence>
<dbReference type="AlphaFoldDB" id="A0A6J4Q323"/>
<gene>
    <name evidence="2" type="ORF">AVDCRST_MAG78-1696</name>
</gene>
<protein>
    <submittedName>
        <fullName evidence="2">Protein serine/threonine phosphatase PrpC, regulation of stationary phase</fullName>
    </submittedName>
</protein>